<dbReference type="Gene3D" id="3.40.50.720">
    <property type="entry name" value="NAD(P)-binding Rossmann-like Domain"/>
    <property type="match status" value="1"/>
</dbReference>
<keyword evidence="2 6" id="KW-0560">Oxidoreductase</keyword>
<comment type="similarity">
    <text evidence="1 6">Belongs to the Glu/Leu/Phe/Val dehydrogenases family.</text>
</comment>
<dbReference type="InterPro" id="IPR016211">
    <property type="entry name" value="Glu/Phe/Leu/Val/Trp_DH_bac/arc"/>
</dbReference>
<gene>
    <name evidence="8" type="ORF">DD559_08795</name>
</gene>
<keyword evidence="5" id="KW-0547">Nucleotide-binding</keyword>
<dbReference type="Proteomes" id="UP000245890">
    <property type="component" value="Unassembled WGS sequence"/>
</dbReference>
<evidence type="ECO:0000256" key="6">
    <source>
        <dbReference type="RuleBase" id="RU004417"/>
    </source>
</evidence>
<proteinExistence type="inferred from homology"/>
<feature type="active site" description="Proton donor/acceptor" evidence="4">
    <location>
        <position position="79"/>
    </location>
</feature>
<dbReference type="RefSeq" id="WP_116468840.1">
    <property type="nucleotide sequence ID" value="NZ_QENQ01000001.1"/>
</dbReference>
<dbReference type="InterPro" id="IPR006096">
    <property type="entry name" value="Glu/Leu/Phe/Val/Trp_DH_C"/>
</dbReference>
<dbReference type="SUPFAM" id="SSF53223">
    <property type="entry name" value="Aminoacid dehydrogenase-like, N-terminal domain"/>
    <property type="match status" value="1"/>
</dbReference>
<dbReference type="PRINTS" id="PR00082">
    <property type="entry name" value="GLFDHDRGNASE"/>
</dbReference>
<keyword evidence="3 5" id="KW-0520">NAD</keyword>
<dbReference type="EMBL" id="QENQ01000001">
    <property type="protein sequence ID" value="PVX29401.1"/>
    <property type="molecule type" value="Genomic_DNA"/>
</dbReference>
<evidence type="ECO:0000256" key="2">
    <source>
        <dbReference type="ARBA" id="ARBA00023002"/>
    </source>
</evidence>
<evidence type="ECO:0000313" key="9">
    <source>
        <dbReference type="Proteomes" id="UP000245890"/>
    </source>
</evidence>
<dbReference type="InterPro" id="IPR006095">
    <property type="entry name" value="Glu/Leu/Phe/Val/Trp_DH"/>
</dbReference>
<keyword evidence="9" id="KW-1185">Reference proteome</keyword>
<dbReference type="Pfam" id="PF02812">
    <property type="entry name" value="ELFV_dehydrog_N"/>
    <property type="match status" value="1"/>
</dbReference>
<reference evidence="8 9" key="1">
    <citation type="submission" date="2018-05" db="EMBL/GenBank/DDBJ databases">
        <title>Description of Sphingomonas pokkalii sp nov, isolated from the rhizosphere of saline tolerant pokkali rice and its draft genome analysis.</title>
        <authorList>
            <person name="Menon R."/>
            <person name="Kumari S."/>
            <person name="Rameshkumar N."/>
        </authorList>
    </citation>
    <scope>NUCLEOTIDE SEQUENCE [LARGE SCALE GENOMIC DNA]</scope>
    <source>
        <strain evidence="8 9">L3B27</strain>
    </source>
</reference>
<dbReference type="Pfam" id="PF00208">
    <property type="entry name" value="ELFV_dehydrog"/>
    <property type="match status" value="1"/>
</dbReference>
<dbReference type="CDD" id="cd01075">
    <property type="entry name" value="NAD_bind_Leu_Phe_Val_DH"/>
    <property type="match status" value="1"/>
</dbReference>
<organism evidence="8 9">
    <name type="scientific">Sphingomonas pokkalii</name>
    <dbReference type="NCBI Taxonomy" id="2175090"/>
    <lineage>
        <taxon>Bacteria</taxon>
        <taxon>Pseudomonadati</taxon>
        <taxon>Pseudomonadota</taxon>
        <taxon>Alphaproteobacteria</taxon>
        <taxon>Sphingomonadales</taxon>
        <taxon>Sphingomonadaceae</taxon>
        <taxon>Sphingomonas</taxon>
    </lineage>
</organism>
<dbReference type="InterPro" id="IPR006097">
    <property type="entry name" value="Glu/Leu/Phe/Val/Trp_DH_dimer"/>
</dbReference>
<evidence type="ECO:0000256" key="5">
    <source>
        <dbReference type="PIRSR" id="PIRSR000188-2"/>
    </source>
</evidence>
<dbReference type="SMART" id="SM00839">
    <property type="entry name" value="ELFV_dehydrog"/>
    <property type="match status" value="1"/>
</dbReference>
<dbReference type="PANTHER" id="PTHR42722:SF1">
    <property type="entry name" value="VALINE DEHYDROGENASE"/>
    <property type="match status" value="1"/>
</dbReference>
<dbReference type="InterPro" id="IPR046346">
    <property type="entry name" value="Aminoacid_DH-like_N_sf"/>
</dbReference>
<dbReference type="OrthoDB" id="9803297at2"/>
<dbReference type="PIRSF" id="PIRSF000188">
    <property type="entry name" value="Phe_leu_dh"/>
    <property type="match status" value="1"/>
</dbReference>
<dbReference type="AlphaFoldDB" id="A0A2U0SDN1"/>
<dbReference type="Gene3D" id="3.40.50.10860">
    <property type="entry name" value="Leucine Dehydrogenase, chain A, domain 1"/>
    <property type="match status" value="1"/>
</dbReference>
<dbReference type="InterPro" id="IPR036291">
    <property type="entry name" value="NAD(P)-bd_dom_sf"/>
</dbReference>
<evidence type="ECO:0000256" key="1">
    <source>
        <dbReference type="ARBA" id="ARBA00006382"/>
    </source>
</evidence>
<evidence type="ECO:0000313" key="8">
    <source>
        <dbReference type="EMBL" id="PVX29401.1"/>
    </source>
</evidence>
<feature type="binding site" evidence="5">
    <location>
        <begin position="179"/>
        <end position="184"/>
    </location>
    <ligand>
        <name>NAD(+)</name>
        <dbReference type="ChEBI" id="CHEBI:57540"/>
    </ligand>
</feature>
<comment type="caution">
    <text evidence="8">The sequence shown here is derived from an EMBL/GenBank/DDBJ whole genome shotgun (WGS) entry which is preliminary data.</text>
</comment>
<evidence type="ECO:0000256" key="3">
    <source>
        <dbReference type="ARBA" id="ARBA00023027"/>
    </source>
</evidence>
<dbReference type="GO" id="GO:0000166">
    <property type="term" value="F:nucleotide binding"/>
    <property type="evidence" value="ECO:0007669"/>
    <property type="project" value="UniProtKB-KW"/>
</dbReference>
<evidence type="ECO:0000256" key="4">
    <source>
        <dbReference type="PIRSR" id="PIRSR000188-1"/>
    </source>
</evidence>
<dbReference type="GO" id="GO:0016639">
    <property type="term" value="F:oxidoreductase activity, acting on the CH-NH2 group of donors, NAD or NADP as acceptor"/>
    <property type="evidence" value="ECO:0007669"/>
    <property type="project" value="InterPro"/>
</dbReference>
<evidence type="ECO:0000259" key="7">
    <source>
        <dbReference type="SMART" id="SM00839"/>
    </source>
</evidence>
<accession>A0A2U0SDN1</accession>
<feature type="domain" description="Glutamate/phenylalanine/leucine/valine/L-tryptophan dehydrogenase C-terminal" evidence="7">
    <location>
        <begin position="144"/>
        <end position="350"/>
    </location>
</feature>
<name>A0A2U0SDN1_9SPHN</name>
<dbReference type="GO" id="GO:0006520">
    <property type="term" value="P:amino acid metabolic process"/>
    <property type="evidence" value="ECO:0007669"/>
    <property type="project" value="InterPro"/>
</dbReference>
<dbReference type="SUPFAM" id="SSF51735">
    <property type="entry name" value="NAD(P)-binding Rossmann-fold domains"/>
    <property type="match status" value="1"/>
</dbReference>
<dbReference type="PANTHER" id="PTHR42722">
    <property type="entry name" value="LEUCINE DEHYDROGENASE"/>
    <property type="match status" value="1"/>
</dbReference>
<protein>
    <submittedName>
        <fullName evidence="8">Amino acid dehydrogenase</fullName>
    </submittedName>
</protein>
<sequence length="353" mass="35979">MVLQVQDDSLVDEVVVLKDAGAGLDGVIAIHSTVLGPGAGGCRLWHYADGDAAFADAARLAEGMSYKNAMAGLPLGGAKAVLRRPQGDFDRVALFRAFGRAVARLNGRYVTAEDVGTSVADMEVVAGETRHVAGLPQLAGRPGGDPSPHTALGVFVSMAHAARRGLGRELSECTVAIQGVGHVGEALAHLLHGSGARLIVADIDSDRAACVAAATGAEVASTSQVLAAQADIFAPCALGAVLHAESIEALRARVVCGAANNQLATPADGARLAQRGILYAPDYVVNAGGIINVAGEYLGWAPEEVTMRVEATGARLAAVLDYAEAEDVPPHVAADTLARAAIAAGRVRTPVLA</sequence>